<dbReference type="InterPro" id="IPR004675">
    <property type="entry name" value="AhpD_core"/>
</dbReference>
<dbReference type="NCBIfam" id="TIGR04030">
    <property type="entry name" value="perox_Avi_7169"/>
    <property type="match status" value="1"/>
</dbReference>
<proteinExistence type="predicted"/>
<name>A0ABV1PGU1_9GAMM</name>
<accession>A0ABV1PGU1</accession>
<protein>
    <submittedName>
        <fullName evidence="2">Alkylhydroperoxidase domain protein</fullName>
    </submittedName>
</protein>
<organism evidence="2 3">
    <name type="scientific">Pectobacterium polonicum</name>
    <dbReference type="NCBI Taxonomy" id="2485124"/>
    <lineage>
        <taxon>Bacteria</taxon>
        <taxon>Pseudomonadati</taxon>
        <taxon>Pseudomonadota</taxon>
        <taxon>Gammaproteobacteria</taxon>
        <taxon>Enterobacterales</taxon>
        <taxon>Pectobacteriaceae</taxon>
        <taxon>Pectobacterium</taxon>
    </lineage>
</organism>
<dbReference type="NCBIfam" id="TIGR00778">
    <property type="entry name" value="ahpD_dom"/>
    <property type="match status" value="1"/>
</dbReference>
<keyword evidence="3" id="KW-1185">Reference proteome</keyword>
<dbReference type="PANTHER" id="PTHR35446:SF2">
    <property type="entry name" value="CARBOXYMUCONOLACTONE DECARBOXYLASE-LIKE DOMAIN-CONTAINING PROTEIN"/>
    <property type="match status" value="1"/>
</dbReference>
<evidence type="ECO:0000259" key="1">
    <source>
        <dbReference type="Pfam" id="PF02627"/>
    </source>
</evidence>
<gene>
    <name evidence="2" type="ORF">ABRQ07_22710</name>
</gene>
<evidence type="ECO:0000313" key="2">
    <source>
        <dbReference type="EMBL" id="MEQ9940383.1"/>
    </source>
</evidence>
<dbReference type="RefSeq" id="WP_137741174.1">
    <property type="nucleotide sequence ID" value="NZ_CP139173.1"/>
</dbReference>
<sequence length="377" mass="41830">MTHANTLHTHDILNALAEISPDSALAEARKTREAATRHTQGSYDALFNAAAHDDVTLPLSLRFWFATKISDWQQDEQLQHFYAERLADFPEPTLTPALQLALDHAERLTKTPVQAAPSHVNALEQAGWSVDDIVTLSQLIAFVNFQSRLLRGYRLIAGHRVGQPHSQAAVAGQWHTQPQTHSGKAAPQAFTQAELDWEPWITPKPLAAFNADEQAILARFGHTNSDYFRLLGRNLPVLEQRTLTDKGIFYTSGGLPRKERELIAAVTSKVNGCIYCASVHARKASQLSKQDSDVQRLLDVVPGGDLSIGQSPRWQAIIDFSARLSATPAQVNANDLKQLQEQGLDTLEIVDIVQSAAFFSWANRLMLTLGEPFWPEH</sequence>
<comment type="caution">
    <text evidence="2">The sequence shown here is derived from an EMBL/GenBank/DDBJ whole genome shotgun (WGS) entry which is preliminary data.</text>
</comment>
<dbReference type="SUPFAM" id="SSF69118">
    <property type="entry name" value="AhpD-like"/>
    <property type="match status" value="2"/>
</dbReference>
<dbReference type="InterPro" id="IPR003779">
    <property type="entry name" value="CMD-like"/>
</dbReference>
<evidence type="ECO:0000313" key="3">
    <source>
        <dbReference type="Proteomes" id="UP001463408"/>
    </source>
</evidence>
<dbReference type="InterPro" id="IPR029032">
    <property type="entry name" value="AhpD-like"/>
</dbReference>
<dbReference type="Proteomes" id="UP001463408">
    <property type="component" value="Unassembled WGS sequence"/>
</dbReference>
<dbReference type="InterPro" id="IPR010195">
    <property type="entry name" value="Uncharacterised_peroxidase-rel"/>
</dbReference>
<feature type="domain" description="Carboxymuconolactone decarboxylase-like" evidence="1">
    <location>
        <begin position="238"/>
        <end position="299"/>
    </location>
</feature>
<dbReference type="NCBIfam" id="TIGR01926">
    <property type="entry name" value="peroxid_rel"/>
    <property type="match status" value="1"/>
</dbReference>
<dbReference type="Gene3D" id="1.20.1290.10">
    <property type="entry name" value="AhpD-like"/>
    <property type="match status" value="2"/>
</dbReference>
<reference evidence="2 3" key="1">
    <citation type="submission" date="2024-06" db="EMBL/GenBank/DDBJ databases">
        <title>Pangenomics to understand the prophage dynamics in the radiating lineages of P. brasiliense.</title>
        <authorList>
            <person name="Pardeshi L.A."/>
            <person name="Van Duivenbode I."/>
            <person name="Jonkheer E.M."/>
            <person name="Pel M.J.C."/>
            <person name="Kupczok A."/>
            <person name="De Ridder D."/>
            <person name="Smit S."/>
            <person name="Van Der Lee T.J."/>
        </authorList>
    </citation>
    <scope>NUCLEOTIDE SEQUENCE [LARGE SCALE GENOMIC DNA]</scope>
    <source>
        <strain evidence="2 3">PD 8607</strain>
    </source>
</reference>
<dbReference type="PANTHER" id="PTHR35446">
    <property type="entry name" value="SI:CH211-175M2.5"/>
    <property type="match status" value="1"/>
</dbReference>
<dbReference type="EMBL" id="JBEHEF010000034">
    <property type="protein sequence ID" value="MEQ9940383.1"/>
    <property type="molecule type" value="Genomic_DNA"/>
</dbReference>
<dbReference type="InterPro" id="IPR023923">
    <property type="entry name" value="AhpD_Avi7169"/>
</dbReference>
<dbReference type="Pfam" id="PF02627">
    <property type="entry name" value="CMD"/>
    <property type="match status" value="1"/>
</dbReference>